<feature type="domain" description="HMA" evidence="2">
    <location>
        <begin position="24"/>
        <end position="90"/>
    </location>
</feature>
<feature type="chain" id="PRO_5043986082" description="HMA domain-containing protein" evidence="1">
    <location>
        <begin position="25"/>
        <end position="176"/>
    </location>
</feature>
<dbReference type="Gene3D" id="3.30.70.100">
    <property type="match status" value="2"/>
</dbReference>
<dbReference type="RefSeq" id="WP_406693895.1">
    <property type="nucleotide sequence ID" value="NZ_CP155447.1"/>
</dbReference>
<dbReference type="InterPro" id="IPR036163">
    <property type="entry name" value="HMA_dom_sf"/>
</dbReference>
<dbReference type="AlphaFoldDB" id="A0AAU7C8A2"/>
<gene>
    <name evidence="3" type="ORF">V5E97_22925</name>
</gene>
<accession>A0AAU7C8A2</accession>
<name>A0AAU7C8A2_9BACT</name>
<dbReference type="EMBL" id="CP155447">
    <property type="protein sequence ID" value="XBH01202.1"/>
    <property type="molecule type" value="Genomic_DNA"/>
</dbReference>
<evidence type="ECO:0000313" key="3">
    <source>
        <dbReference type="EMBL" id="XBH01202.1"/>
    </source>
</evidence>
<keyword evidence="1" id="KW-0732">Signal</keyword>
<dbReference type="PROSITE" id="PS50846">
    <property type="entry name" value="HMA_2"/>
    <property type="match status" value="2"/>
</dbReference>
<protein>
    <recommendedName>
        <fullName evidence="2">HMA domain-containing protein</fullName>
    </recommendedName>
</protein>
<dbReference type="InterPro" id="IPR006121">
    <property type="entry name" value="HMA_dom"/>
</dbReference>
<feature type="signal peptide" evidence="1">
    <location>
        <begin position="1"/>
        <end position="24"/>
    </location>
</feature>
<feature type="domain" description="HMA" evidence="2">
    <location>
        <begin position="108"/>
        <end position="173"/>
    </location>
</feature>
<evidence type="ECO:0000256" key="1">
    <source>
        <dbReference type="SAM" id="SignalP"/>
    </source>
</evidence>
<proteinExistence type="predicted"/>
<dbReference type="GO" id="GO:0046872">
    <property type="term" value="F:metal ion binding"/>
    <property type="evidence" value="ECO:0007669"/>
    <property type="project" value="InterPro"/>
</dbReference>
<organism evidence="3">
    <name type="scientific">Singulisphaera sp. Ch08</name>
    <dbReference type="NCBI Taxonomy" id="3120278"/>
    <lineage>
        <taxon>Bacteria</taxon>
        <taxon>Pseudomonadati</taxon>
        <taxon>Planctomycetota</taxon>
        <taxon>Planctomycetia</taxon>
        <taxon>Isosphaerales</taxon>
        <taxon>Isosphaeraceae</taxon>
        <taxon>Singulisphaera</taxon>
    </lineage>
</organism>
<sequence>MRLFLGMVATSLLSLSSVGSVARAETKVEIKGVHLCCGACEKGVVTALKGLDGVSQVSDRKNKTVTLTASNDEAAQKGLDALAAAGYHGDIDSSTLSIKKETNVPVGKVKSLSLTNLHNCCGACGKAIKSAVKTVAGVTGDTVKAKEADFDVTGDFDAAELVKALNAAGFHVQIQR</sequence>
<dbReference type="CDD" id="cd00371">
    <property type="entry name" value="HMA"/>
    <property type="match status" value="2"/>
</dbReference>
<reference evidence="3" key="1">
    <citation type="submission" date="2024-05" db="EMBL/GenBank/DDBJ databases">
        <title>Planctomycetes of the genus Singulisphaera possess chitinolytic capabilities.</title>
        <authorList>
            <person name="Ivanova A."/>
        </authorList>
    </citation>
    <scope>NUCLEOTIDE SEQUENCE</scope>
    <source>
        <strain evidence="3">Ch08T</strain>
    </source>
</reference>
<evidence type="ECO:0000259" key="2">
    <source>
        <dbReference type="PROSITE" id="PS50846"/>
    </source>
</evidence>
<dbReference type="SUPFAM" id="SSF55008">
    <property type="entry name" value="HMA, heavy metal-associated domain"/>
    <property type="match status" value="2"/>
</dbReference>